<organism evidence="1 2">
    <name type="scientific">Sulfobacillus acidophilus</name>
    <dbReference type="NCBI Taxonomy" id="53633"/>
    <lineage>
        <taxon>Bacteria</taxon>
        <taxon>Bacillati</taxon>
        <taxon>Bacillota</taxon>
        <taxon>Clostridia</taxon>
        <taxon>Eubacteriales</taxon>
        <taxon>Clostridiales Family XVII. Incertae Sedis</taxon>
        <taxon>Sulfobacillus</taxon>
    </lineage>
</organism>
<gene>
    <name evidence="1" type="ORF">C7B45_01530</name>
</gene>
<dbReference type="GO" id="GO:0008410">
    <property type="term" value="F:CoA-transferase activity"/>
    <property type="evidence" value="ECO:0007669"/>
    <property type="project" value="InterPro"/>
</dbReference>
<dbReference type="Gene3D" id="3.30.30.40">
    <property type="match status" value="1"/>
</dbReference>
<dbReference type="InterPro" id="IPR004165">
    <property type="entry name" value="CoA_trans_fam_I"/>
</dbReference>
<name>A0A2T2WNB5_9FIRM</name>
<dbReference type="EMBL" id="PXYV01000003">
    <property type="protein sequence ID" value="PSR23724.1"/>
    <property type="molecule type" value="Genomic_DNA"/>
</dbReference>
<dbReference type="InterPro" id="IPR037171">
    <property type="entry name" value="NagB/RpiA_transferase-like"/>
</dbReference>
<reference evidence="1 2" key="1">
    <citation type="journal article" date="2014" name="BMC Genomics">
        <title>Comparison of environmental and isolate Sulfobacillus genomes reveals diverse carbon, sulfur, nitrogen, and hydrogen metabolisms.</title>
        <authorList>
            <person name="Justice N.B."/>
            <person name="Norman A."/>
            <person name="Brown C.T."/>
            <person name="Singh A."/>
            <person name="Thomas B.C."/>
            <person name="Banfield J.F."/>
        </authorList>
    </citation>
    <scope>NUCLEOTIDE SEQUENCE [LARGE SCALE GENOMIC DNA]</scope>
    <source>
        <strain evidence="1">AMDSBA3</strain>
    </source>
</reference>
<protein>
    <submittedName>
        <fullName evidence="1">CoA transferase subunit A</fullName>
    </submittedName>
</protein>
<keyword evidence="1" id="KW-0808">Transferase</keyword>
<dbReference type="SMART" id="SM00882">
    <property type="entry name" value="CoA_trans"/>
    <property type="match status" value="1"/>
</dbReference>
<dbReference type="Pfam" id="PF01144">
    <property type="entry name" value="CoA_trans"/>
    <property type="match status" value="1"/>
</dbReference>
<dbReference type="SUPFAM" id="SSF100950">
    <property type="entry name" value="NagB/RpiA/CoA transferase-like"/>
    <property type="match status" value="1"/>
</dbReference>
<sequence length="294" mass="32120">MRDGSARKLARGFTRTRQTRPLAMNKVRSLKDAVSPVFSGASVAIGGMLTYRRPMILVAELIRQRASRLALIGWTLGIETELLLNRPDVVSTIRSAYIGLDLFGMAPRFREMVESGRVSVIEETESTMGLGLRAALQNVGFMPARTLLGTDLMDVRPDIKRVTCPYTGEEYPAIPALRPDVTLIHVPICDTEGNAVIYTNRGVDRELALLADYTVVSAEEVVAPDDPRLSDCGIIGRSVNAVVHAPGGAWPTSCYPAYRMDALALQDYVDAFPDGADQLIEAWLTRLQEGATIV</sequence>
<evidence type="ECO:0000313" key="2">
    <source>
        <dbReference type="Proteomes" id="UP000241848"/>
    </source>
</evidence>
<accession>A0A2T2WNB5</accession>
<dbReference type="AlphaFoldDB" id="A0A2T2WNB5"/>
<comment type="caution">
    <text evidence="1">The sequence shown here is derived from an EMBL/GenBank/DDBJ whole genome shotgun (WGS) entry which is preliminary data.</text>
</comment>
<dbReference type="Proteomes" id="UP000241848">
    <property type="component" value="Unassembled WGS sequence"/>
</dbReference>
<dbReference type="Gene3D" id="3.40.1080.10">
    <property type="entry name" value="Glutaconate Coenzyme A-transferase"/>
    <property type="match status" value="1"/>
</dbReference>
<evidence type="ECO:0000313" key="1">
    <source>
        <dbReference type="EMBL" id="PSR23724.1"/>
    </source>
</evidence>
<proteinExistence type="predicted"/>